<evidence type="ECO:0000313" key="1">
    <source>
        <dbReference type="EMBL" id="TVO51393.1"/>
    </source>
</evidence>
<dbReference type="OrthoDB" id="6894792at2"/>
<dbReference type="AlphaFoldDB" id="A0A557QET6"/>
<proteinExistence type="predicted"/>
<dbReference type="Gene3D" id="3.10.20.30">
    <property type="match status" value="1"/>
</dbReference>
<sequence>MRVLIPSPLHDYTHAPRVEANGGTLGALLDDLDRQFPGIRFRMVDEQGQIRRHMRCFIDGVQIFSLAHALDGTDEVLFVQALSGG</sequence>
<evidence type="ECO:0000313" key="2">
    <source>
        <dbReference type="Proteomes" id="UP000319502"/>
    </source>
</evidence>
<dbReference type="PANTHER" id="PTHR38031">
    <property type="entry name" value="SULFUR CARRIER PROTEIN SLR0821-RELATED"/>
    <property type="match status" value="1"/>
</dbReference>
<dbReference type="InterPro" id="IPR016155">
    <property type="entry name" value="Mopterin_synth/thiamin_S_b"/>
</dbReference>
<keyword evidence="2" id="KW-1185">Reference proteome</keyword>
<comment type="caution">
    <text evidence="1">The sequence shown here is derived from an EMBL/GenBank/DDBJ whole genome shotgun (WGS) entry which is preliminary data.</text>
</comment>
<dbReference type="RefSeq" id="WP_144311206.1">
    <property type="nucleotide sequence ID" value="NZ_VMNK01000020.1"/>
</dbReference>
<gene>
    <name evidence="1" type="ORF">FHP91_19670</name>
</gene>
<dbReference type="EMBL" id="VMNK01000020">
    <property type="protein sequence ID" value="TVO51393.1"/>
    <property type="molecule type" value="Genomic_DNA"/>
</dbReference>
<reference evidence="1 2" key="1">
    <citation type="submission" date="2019-07" db="EMBL/GenBank/DDBJ databases">
        <title>The pathways for chlorine oxyanion respiration interact through the shared metabolite chlorate.</title>
        <authorList>
            <person name="Barnum T.P."/>
            <person name="Cheng Y."/>
            <person name="Hill K.A."/>
            <person name="Lucas L.N."/>
            <person name="Carlson H.K."/>
            <person name="Coates J.D."/>
        </authorList>
    </citation>
    <scope>NUCLEOTIDE SEQUENCE [LARGE SCALE GENOMIC DNA]</scope>
    <source>
        <strain evidence="1 2">SFB-3</strain>
    </source>
</reference>
<accession>A0A557QET6</accession>
<dbReference type="SUPFAM" id="SSF54285">
    <property type="entry name" value="MoaD/ThiS"/>
    <property type="match status" value="1"/>
</dbReference>
<dbReference type="InterPro" id="IPR012675">
    <property type="entry name" value="Beta-grasp_dom_sf"/>
</dbReference>
<name>A0A557QET6_9RHOO</name>
<dbReference type="InterPro" id="IPR003749">
    <property type="entry name" value="ThiS/MoaD-like"/>
</dbReference>
<organism evidence="1 2">
    <name type="scientific">Denitromonas halophila</name>
    <dbReference type="NCBI Taxonomy" id="1629404"/>
    <lineage>
        <taxon>Bacteria</taxon>
        <taxon>Pseudomonadati</taxon>
        <taxon>Pseudomonadota</taxon>
        <taxon>Betaproteobacteria</taxon>
        <taxon>Rhodocyclales</taxon>
        <taxon>Zoogloeaceae</taxon>
        <taxon>Denitromonas</taxon>
    </lineage>
</organism>
<dbReference type="InterPro" id="IPR052045">
    <property type="entry name" value="Sulfur_Carrier/Prot_Modifier"/>
</dbReference>
<dbReference type="PANTHER" id="PTHR38031:SF1">
    <property type="entry name" value="SULFUR CARRIER PROTEIN CYSO"/>
    <property type="match status" value="1"/>
</dbReference>
<dbReference type="Pfam" id="PF02597">
    <property type="entry name" value="ThiS"/>
    <property type="match status" value="1"/>
</dbReference>
<dbReference type="Proteomes" id="UP000319502">
    <property type="component" value="Unassembled WGS sequence"/>
</dbReference>
<protein>
    <submittedName>
        <fullName evidence="1">MoaD/ThiS family protein</fullName>
    </submittedName>
</protein>